<proteinExistence type="predicted"/>
<dbReference type="GO" id="GO:0005634">
    <property type="term" value="C:nucleus"/>
    <property type="evidence" value="ECO:0007669"/>
    <property type="project" value="UniProtKB-SubCell"/>
</dbReference>
<accession>A0A6A5UAK9</accession>
<dbReference type="InterPro" id="IPR015943">
    <property type="entry name" value="WD40/YVTN_repeat-like_dom_sf"/>
</dbReference>
<keyword evidence="2" id="KW-0804">Transcription</keyword>
<gene>
    <name evidence="5" type="ORF">CC80DRAFT_312510</name>
</gene>
<dbReference type="OrthoDB" id="4703at2759"/>
<evidence type="ECO:0008006" key="7">
    <source>
        <dbReference type="Google" id="ProtNLM"/>
    </source>
</evidence>
<protein>
    <recommendedName>
        <fullName evidence="7">WD40 repeat-like protein</fullName>
    </recommendedName>
</protein>
<dbReference type="PANTHER" id="PTHR15052">
    <property type="entry name" value="RNA POLYMERASE III TRANSCRIPTION INITIATION FACTOR COMPLEX SUBUNIT"/>
    <property type="match status" value="1"/>
</dbReference>
<dbReference type="GO" id="GO:0006383">
    <property type="term" value="P:transcription by RNA polymerase III"/>
    <property type="evidence" value="ECO:0007669"/>
    <property type="project" value="TreeGrafter"/>
</dbReference>
<evidence type="ECO:0000256" key="1">
    <source>
        <dbReference type="ARBA" id="ARBA00004123"/>
    </source>
</evidence>
<evidence type="ECO:0000256" key="2">
    <source>
        <dbReference type="ARBA" id="ARBA00023163"/>
    </source>
</evidence>
<organism evidence="5 6">
    <name type="scientific">Byssothecium circinans</name>
    <dbReference type="NCBI Taxonomy" id="147558"/>
    <lineage>
        <taxon>Eukaryota</taxon>
        <taxon>Fungi</taxon>
        <taxon>Dikarya</taxon>
        <taxon>Ascomycota</taxon>
        <taxon>Pezizomycotina</taxon>
        <taxon>Dothideomycetes</taxon>
        <taxon>Pleosporomycetidae</taxon>
        <taxon>Pleosporales</taxon>
        <taxon>Massarineae</taxon>
        <taxon>Massarinaceae</taxon>
        <taxon>Byssothecium</taxon>
    </lineage>
</organism>
<evidence type="ECO:0000313" key="6">
    <source>
        <dbReference type="Proteomes" id="UP000800035"/>
    </source>
</evidence>
<dbReference type="PANTHER" id="PTHR15052:SF2">
    <property type="entry name" value="GENERAL TRANSCRIPTION FACTOR 3C POLYPEPTIDE 2"/>
    <property type="match status" value="1"/>
</dbReference>
<dbReference type="AlphaFoldDB" id="A0A6A5UAK9"/>
<feature type="region of interest" description="Disordered" evidence="4">
    <location>
        <begin position="1"/>
        <end position="106"/>
    </location>
</feature>
<dbReference type="InterPro" id="IPR036322">
    <property type="entry name" value="WD40_repeat_dom_sf"/>
</dbReference>
<feature type="compositionally biased region" description="Acidic residues" evidence="4">
    <location>
        <begin position="15"/>
        <end position="47"/>
    </location>
</feature>
<evidence type="ECO:0000256" key="4">
    <source>
        <dbReference type="SAM" id="MobiDB-lite"/>
    </source>
</evidence>
<dbReference type="GO" id="GO:0000127">
    <property type="term" value="C:transcription factor TFIIIC complex"/>
    <property type="evidence" value="ECO:0007669"/>
    <property type="project" value="TreeGrafter"/>
</dbReference>
<dbReference type="Proteomes" id="UP000800035">
    <property type="component" value="Unassembled WGS sequence"/>
</dbReference>
<dbReference type="SUPFAM" id="SSF50978">
    <property type="entry name" value="WD40 repeat-like"/>
    <property type="match status" value="1"/>
</dbReference>
<dbReference type="Gene3D" id="2.130.10.10">
    <property type="entry name" value="YVTN repeat-like/Quinoprotein amine dehydrogenase"/>
    <property type="match status" value="1"/>
</dbReference>
<keyword evidence="3" id="KW-0539">Nucleus</keyword>
<keyword evidence="6" id="KW-1185">Reference proteome</keyword>
<dbReference type="InterPro" id="IPR052416">
    <property type="entry name" value="GTF3C_component"/>
</dbReference>
<comment type="subcellular location">
    <subcellularLocation>
        <location evidence="1">Nucleus</location>
    </subcellularLocation>
</comment>
<evidence type="ECO:0000256" key="3">
    <source>
        <dbReference type="ARBA" id="ARBA00023242"/>
    </source>
</evidence>
<sequence length="721" mass="79950">MQDSDSSVDEFAPPEQEDDEGDEFMEEDATAPDEEDDDSQTVSDDEDAPRGESICDIDSDLGSDIPRSKRKGKPSGLKSSTAALSKVVGHGRNQTRKMATAAGGKTRQRMIEDWMKGGQEQRFRTFFGPTVEDMYPVLQTKDHWTKQLTLPSRDEGNLRRSFFASAEAGEKDVKSTRKWYADAGREAFSKGQKSKMITEEEGRGYMVNDGPETTNFLLGGVKQPNIYTLKKGEYMSLSTPFQPASTRRGWMFNLGARIQEAQWVPNEKGSTQYLAVAVEQKRPGKPKHKPMENPKASAFTASKPFSSAIQIWAFDAVSNGRMDPSKPPRLENVICTEWGAPRFFQWWPIGAKDVVEPDVQDNVRLGLLAGVWSDGKLRILDVTFQKLASSQKPSYVHYAEAAFELEMPETIPTCLHWLSGTSLAAATASGSLAIWSLNRNNGLTTKPWFYKQIADTYILSLSSGYPSRPQMISVTTADGFARLFDLRSPALDACSAARGRALVLCQGWHEHTQSFVMADEHYLLKHSSIRRFHGNMYSMRLASAIVCCATSPVHPGVLVGCADGTVETSNTAPKIFNVKQLPWQQIWFKHEWRPPIEQLNLTLPEPSPAQTDSNIQQAGPSAAKKMAAQARPIGITMPPSSSNVPASVLSKPLTRIAEGYKPRQLGMTEESTRAKYDMKFITVYEEKSAIIKMAWNPNLKFGTWAVAGSNSGYLRVEDIGV</sequence>
<reference evidence="5" key="1">
    <citation type="journal article" date="2020" name="Stud. Mycol.">
        <title>101 Dothideomycetes genomes: a test case for predicting lifestyles and emergence of pathogens.</title>
        <authorList>
            <person name="Haridas S."/>
            <person name="Albert R."/>
            <person name="Binder M."/>
            <person name="Bloem J."/>
            <person name="Labutti K."/>
            <person name="Salamov A."/>
            <person name="Andreopoulos B."/>
            <person name="Baker S."/>
            <person name="Barry K."/>
            <person name="Bills G."/>
            <person name="Bluhm B."/>
            <person name="Cannon C."/>
            <person name="Castanera R."/>
            <person name="Culley D."/>
            <person name="Daum C."/>
            <person name="Ezra D."/>
            <person name="Gonzalez J."/>
            <person name="Henrissat B."/>
            <person name="Kuo A."/>
            <person name="Liang C."/>
            <person name="Lipzen A."/>
            <person name="Lutzoni F."/>
            <person name="Magnuson J."/>
            <person name="Mondo S."/>
            <person name="Nolan M."/>
            <person name="Ohm R."/>
            <person name="Pangilinan J."/>
            <person name="Park H.-J."/>
            <person name="Ramirez L."/>
            <person name="Alfaro M."/>
            <person name="Sun H."/>
            <person name="Tritt A."/>
            <person name="Yoshinaga Y."/>
            <person name="Zwiers L.-H."/>
            <person name="Turgeon B."/>
            <person name="Goodwin S."/>
            <person name="Spatafora J."/>
            <person name="Crous P."/>
            <person name="Grigoriev I."/>
        </authorList>
    </citation>
    <scope>NUCLEOTIDE SEQUENCE</scope>
    <source>
        <strain evidence="5">CBS 675.92</strain>
    </source>
</reference>
<evidence type="ECO:0000313" key="5">
    <source>
        <dbReference type="EMBL" id="KAF1959896.1"/>
    </source>
</evidence>
<name>A0A6A5UAK9_9PLEO</name>
<dbReference type="EMBL" id="ML976984">
    <property type="protein sequence ID" value="KAF1959896.1"/>
    <property type="molecule type" value="Genomic_DNA"/>
</dbReference>